<keyword evidence="1" id="KW-0472">Membrane</keyword>
<dbReference type="GO" id="GO:0016020">
    <property type="term" value="C:membrane"/>
    <property type="evidence" value="ECO:0007669"/>
    <property type="project" value="TreeGrafter"/>
</dbReference>
<dbReference type="OrthoDB" id="3900342at2759"/>
<evidence type="ECO:0000313" key="2">
    <source>
        <dbReference type="EMBL" id="TKA67727.1"/>
    </source>
</evidence>
<organism evidence="2 3">
    <name type="scientific">Cryomyces minteri</name>
    <dbReference type="NCBI Taxonomy" id="331657"/>
    <lineage>
        <taxon>Eukaryota</taxon>
        <taxon>Fungi</taxon>
        <taxon>Dikarya</taxon>
        <taxon>Ascomycota</taxon>
        <taxon>Pezizomycotina</taxon>
        <taxon>Dothideomycetes</taxon>
        <taxon>Dothideomycetes incertae sedis</taxon>
        <taxon>Cryomyces</taxon>
    </lineage>
</organism>
<keyword evidence="3" id="KW-1185">Reference proteome</keyword>
<sequence length="95" mass="11294">PFTAWGALFFWIMIILFNGFAVFTKGNWSVDDFVTAYVGIPIYFAFFLFWKIFKRTSWVKPADADIWTGKAALDNEVWPEQIPRNIFEKIWFWIA</sequence>
<evidence type="ECO:0008006" key="4">
    <source>
        <dbReference type="Google" id="ProtNLM"/>
    </source>
</evidence>
<dbReference type="STRING" id="331657.A0A4U0WX47"/>
<dbReference type="InterPro" id="IPR050524">
    <property type="entry name" value="APC_YAT"/>
</dbReference>
<reference evidence="2 3" key="1">
    <citation type="submission" date="2017-03" db="EMBL/GenBank/DDBJ databases">
        <title>Genomes of endolithic fungi from Antarctica.</title>
        <authorList>
            <person name="Coleine C."/>
            <person name="Masonjones S."/>
            <person name="Stajich J.E."/>
        </authorList>
    </citation>
    <scope>NUCLEOTIDE SEQUENCE [LARGE SCALE GENOMIC DNA]</scope>
    <source>
        <strain evidence="2 3">CCFEE 5187</strain>
    </source>
</reference>
<keyword evidence="1" id="KW-1133">Transmembrane helix</keyword>
<dbReference type="PANTHER" id="PTHR43341:SF39">
    <property type="entry name" value="AMINO ACID TRANSPORTER (EUROFUNG)-RELATED"/>
    <property type="match status" value="1"/>
</dbReference>
<proteinExistence type="predicted"/>
<protein>
    <recommendedName>
        <fullName evidence="4">Amino acid permease/ SLC12A domain-containing protein</fullName>
    </recommendedName>
</protein>
<comment type="caution">
    <text evidence="2">The sequence shown here is derived from an EMBL/GenBank/DDBJ whole genome shotgun (WGS) entry which is preliminary data.</text>
</comment>
<accession>A0A4U0WX47</accession>
<dbReference type="EMBL" id="NAJN01000882">
    <property type="protein sequence ID" value="TKA67727.1"/>
    <property type="molecule type" value="Genomic_DNA"/>
</dbReference>
<keyword evidence="1" id="KW-0812">Transmembrane</keyword>
<evidence type="ECO:0000313" key="3">
    <source>
        <dbReference type="Proteomes" id="UP000308768"/>
    </source>
</evidence>
<gene>
    <name evidence="2" type="ORF">B0A49_08091</name>
</gene>
<feature type="transmembrane region" description="Helical" evidence="1">
    <location>
        <begin position="7"/>
        <end position="28"/>
    </location>
</feature>
<dbReference type="PANTHER" id="PTHR43341">
    <property type="entry name" value="AMINO ACID PERMEASE"/>
    <property type="match status" value="1"/>
</dbReference>
<feature type="non-terminal residue" evidence="2">
    <location>
        <position position="1"/>
    </location>
</feature>
<dbReference type="GO" id="GO:0015171">
    <property type="term" value="F:amino acid transmembrane transporter activity"/>
    <property type="evidence" value="ECO:0007669"/>
    <property type="project" value="TreeGrafter"/>
</dbReference>
<evidence type="ECO:0000256" key="1">
    <source>
        <dbReference type="SAM" id="Phobius"/>
    </source>
</evidence>
<name>A0A4U0WX47_9PEZI</name>
<dbReference type="Proteomes" id="UP000308768">
    <property type="component" value="Unassembled WGS sequence"/>
</dbReference>
<dbReference type="AlphaFoldDB" id="A0A4U0WX47"/>
<feature type="transmembrane region" description="Helical" evidence="1">
    <location>
        <begin position="34"/>
        <end position="53"/>
    </location>
</feature>